<organism evidence="2">
    <name type="scientific">Setaria italica</name>
    <name type="common">Foxtail millet</name>
    <name type="synonym">Panicum italicum</name>
    <dbReference type="NCBI Taxonomy" id="4555"/>
    <lineage>
        <taxon>Eukaryota</taxon>
        <taxon>Viridiplantae</taxon>
        <taxon>Streptophyta</taxon>
        <taxon>Embryophyta</taxon>
        <taxon>Tracheophyta</taxon>
        <taxon>Spermatophyta</taxon>
        <taxon>Magnoliopsida</taxon>
        <taxon>Liliopsida</taxon>
        <taxon>Poales</taxon>
        <taxon>Poaceae</taxon>
        <taxon>PACMAD clade</taxon>
        <taxon>Panicoideae</taxon>
        <taxon>Panicodae</taxon>
        <taxon>Paniceae</taxon>
        <taxon>Cenchrinae</taxon>
        <taxon>Setaria</taxon>
    </lineage>
</organism>
<proteinExistence type="predicted"/>
<protein>
    <submittedName>
        <fullName evidence="2">Uncharacterized protein</fullName>
    </submittedName>
</protein>
<feature type="compositionally biased region" description="Low complexity" evidence="1">
    <location>
        <begin position="44"/>
        <end position="57"/>
    </location>
</feature>
<dbReference type="EMBL" id="CM003528">
    <property type="protein sequence ID" value="RCV08690.1"/>
    <property type="molecule type" value="Genomic_DNA"/>
</dbReference>
<feature type="region of interest" description="Disordered" evidence="1">
    <location>
        <begin position="20"/>
        <end position="74"/>
    </location>
</feature>
<gene>
    <name evidence="2" type="ORF">SETIT_1G347200v2</name>
</gene>
<evidence type="ECO:0000256" key="1">
    <source>
        <dbReference type="SAM" id="MobiDB-lite"/>
    </source>
</evidence>
<dbReference type="AlphaFoldDB" id="A0A368PUN4"/>
<reference evidence="2" key="2">
    <citation type="submission" date="2015-07" db="EMBL/GenBank/DDBJ databases">
        <authorList>
            <person name="Noorani M."/>
        </authorList>
    </citation>
    <scope>NUCLEOTIDE SEQUENCE</scope>
    <source>
        <strain evidence="2">Yugu1</strain>
    </source>
</reference>
<name>A0A368PUN4_SETIT</name>
<reference evidence="2" key="1">
    <citation type="journal article" date="2012" name="Nat. Biotechnol.">
        <title>Reference genome sequence of the model plant Setaria.</title>
        <authorList>
            <person name="Bennetzen J.L."/>
            <person name="Schmutz J."/>
            <person name="Wang H."/>
            <person name="Percifield R."/>
            <person name="Hawkins J."/>
            <person name="Pontaroli A.C."/>
            <person name="Estep M."/>
            <person name="Feng L."/>
            <person name="Vaughn J.N."/>
            <person name="Grimwood J."/>
            <person name="Jenkins J."/>
            <person name="Barry K."/>
            <person name="Lindquist E."/>
            <person name="Hellsten U."/>
            <person name="Deshpande S."/>
            <person name="Wang X."/>
            <person name="Wu X."/>
            <person name="Mitros T."/>
            <person name="Triplett J."/>
            <person name="Yang X."/>
            <person name="Ye C.Y."/>
            <person name="Mauro-Herrera M."/>
            <person name="Wang L."/>
            <person name="Li P."/>
            <person name="Sharma M."/>
            <person name="Sharma R."/>
            <person name="Ronald P.C."/>
            <person name="Panaud O."/>
            <person name="Kellogg E.A."/>
            <person name="Brutnell T.P."/>
            <person name="Doust A.N."/>
            <person name="Tuskan G.A."/>
            <person name="Rokhsar D."/>
            <person name="Devos K.M."/>
        </authorList>
    </citation>
    <scope>NUCLEOTIDE SEQUENCE [LARGE SCALE GENOMIC DNA]</scope>
    <source>
        <strain evidence="2">Yugu1</strain>
    </source>
</reference>
<accession>A0A368PUN4</accession>
<sequence>MIWYAGRETRPGAERRVCSRHDRATTTSSCRPRRNRGKSWARGSSVAASHHACPAAARIRTRRQEATRSETAAGGAPCVCGTASCPEDRNSRVMARALTFSGSIAIRMEIPAGSITIGADRRTRLGWDQKWG</sequence>
<evidence type="ECO:0000313" key="2">
    <source>
        <dbReference type="EMBL" id="RCV08690.1"/>
    </source>
</evidence>